<dbReference type="AlphaFoldDB" id="A0A7G1GZ73"/>
<feature type="domain" description="4Fe-4S ferredoxin-type" evidence="8">
    <location>
        <begin position="469"/>
        <end position="499"/>
    </location>
</feature>
<gene>
    <name evidence="9" type="ORF">JZK55_00830</name>
</gene>
<feature type="domain" description="4Fe-4S ferredoxin-type" evidence="8">
    <location>
        <begin position="339"/>
        <end position="370"/>
    </location>
</feature>
<feature type="transmembrane region" description="Helical" evidence="7">
    <location>
        <begin position="190"/>
        <end position="210"/>
    </location>
</feature>
<dbReference type="PANTHER" id="PTHR30176">
    <property type="entry name" value="FERREDOXIN-TYPE PROTEIN NAPH"/>
    <property type="match status" value="1"/>
</dbReference>
<feature type="domain" description="4Fe-4S ferredoxin-type" evidence="8">
    <location>
        <begin position="378"/>
        <end position="411"/>
    </location>
</feature>
<protein>
    <submittedName>
        <fullName evidence="9">(4Fe-4S)-binding protein</fullName>
    </submittedName>
</protein>
<keyword evidence="1" id="KW-0813">Transport</keyword>
<reference evidence="9 10" key="1">
    <citation type="submission" date="2020-03" db="EMBL/GenBank/DDBJ databases">
        <title>Complete genome sequences of two sulfur-disproportionating bacterial strains T55J and Mzg5.</title>
        <authorList>
            <person name="Umezawa K."/>
            <person name="Kojima H."/>
            <person name="Kato Y."/>
            <person name="Fukui M."/>
        </authorList>
    </citation>
    <scope>NUCLEOTIDE SEQUENCE [LARGE SCALE GENOMIC DNA]</scope>
    <source>
        <strain evidence="9 10">T55J</strain>
    </source>
</reference>
<keyword evidence="5" id="KW-0408">Iron</keyword>
<dbReference type="SUPFAM" id="SSF54862">
    <property type="entry name" value="4Fe-4S ferredoxins"/>
    <property type="match status" value="2"/>
</dbReference>
<keyword evidence="4" id="KW-0249">Electron transport</keyword>
<keyword evidence="7" id="KW-0812">Transmembrane</keyword>
<sequence>MKNLRKISQGIFLLIFLFLFIQTESKGRDDLGYPVKIFLDFDPLILTTTVLSAHHAAKTFYLSIIAAGITLIFGRVFCGWICPLGTLNNIVSSFKKWRTSAVNREWYRVKYYILIFLLASSIFSLQLVGIADPISLLIRSLSVSIYPMFNYSVRAVFDSIYSSDIRGIVNVSEPIYSALKKTLLSFQQPFYIQSAFIGILFFLILGLNLVEKRFWCKYLCPLGALLGLFSRFSILKRSVSEECASCGACANVCQGGANPDKKEEWRDTECLYCWNCDDACPQNAVSFGFSREKVAASMDLGRRRVITSMAAGVVAVPLLRVNPLSKSEFIHARLIRPPGSLEEKEFLKRCVKCGECMKVCITNGLQPTVIEAGFEGIWSPILIPKIGYCEYRCTLCGQVCPTGAIKKLTLEEKVKVKIGLAMIDKGRCLPYAHSRPCIVCEEVCPTPKKAIWFEKAVVKDRRGKEVFVQQPRVDLDLCIGCGICEAKCPVVDSPAIYVTSIGESRSKDNRLLMDRY</sequence>
<evidence type="ECO:0000256" key="5">
    <source>
        <dbReference type="ARBA" id="ARBA00023004"/>
    </source>
</evidence>
<evidence type="ECO:0000313" key="9">
    <source>
        <dbReference type="EMBL" id="BCB95161.1"/>
    </source>
</evidence>
<proteinExistence type="predicted"/>
<feature type="transmembrane region" description="Helical" evidence="7">
    <location>
        <begin position="215"/>
        <end position="234"/>
    </location>
</feature>
<keyword evidence="2" id="KW-0004">4Fe-4S</keyword>
<dbReference type="KEGG" id="dtp:JZK55_00830"/>
<dbReference type="InterPro" id="IPR017896">
    <property type="entry name" value="4Fe4S_Fe-S-bd"/>
</dbReference>
<evidence type="ECO:0000256" key="1">
    <source>
        <dbReference type="ARBA" id="ARBA00022448"/>
    </source>
</evidence>
<evidence type="ECO:0000256" key="3">
    <source>
        <dbReference type="ARBA" id="ARBA00022723"/>
    </source>
</evidence>
<keyword evidence="7" id="KW-0472">Membrane</keyword>
<feature type="domain" description="4Fe-4S ferredoxin-type" evidence="8">
    <location>
        <begin position="261"/>
        <end position="290"/>
    </location>
</feature>
<dbReference type="Gene3D" id="3.30.70.3270">
    <property type="match status" value="1"/>
</dbReference>
<dbReference type="PROSITE" id="PS51379">
    <property type="entry name" value="4FE4S_FER_2"/>
    <property type="match status" value="4"/>
</dbReference>
<dbReference type="GO" id="GO:0051539">
    <property type="term" value="F:4 iron, 4 sulfur cluster binding"/>
    <property type="evidence" value="ECO:0007669"/>
    <property type="project" value="UniProtKB-KW"/>
</dbReference>
<evidence type="ECO:0000256" key="4">
    <source>
        <dbReference type="ARBA" id="ARBA00022982"/>
    </source>
</evidence>
<evidence type="ECO:0000256" key="6">
    <source>
        <dbReference type="ARBA" id="ARBA00023014"/>
    </source>
</evidence>
<organism evidence="9 10">
    <name type="scientific">Dissulfurispira thermophila</name>
    <dbReference type="NCBI Taxonomy" id="2715679"/>
    <lineage>
        <taxon>Bacteria</taxon>
        <taxon>Pseudomonadati</taxon>
        <taxon>Nitrospirota</taxon>
        <taxon>Thermodesulfovibrionia</taxon>
        <taxon>Thermodesulfovibrionales</taxon>
        <taxon>Dissulfurispiraceae</taxon>
        <taxon>Dissulfurispira</taxon>
    </lineage>
</organism>
<feature type="transmembrane region" description="Helical" evidence="7">
    <location>
        <begin position="111"/>
        <end position="131"/>
    </location>
</feature>
<dbReference type="InterPro" id="IPR051684">
    <property type="entry name" value="Electron_Trans/Redox"/>
</dbReference>
<dbReference type="Pfam" id="PF12801">
    <property type="entry name" value="Fer4_5"/>
    <property type="match status" value="2"/>
</dbReference>
<keyword evidence="10" id="KW-1185">Reference proteome</keyword>
<dbReference type="PANTHER" id="PTHR30176:SF3">
    <property type="entry name" value="FERREDOXIN-TYPE PROTEIN NAPH"/>
    <property type="match status" value="1"/>
</dbReference>
<accession>A0A7G1GZ73</accession>
<keyword evidence="3" id="KW-0479">Metal-binding</keyword>
<dbReference type="Gene3D" id="3.30.70.20">
    <property type="match status" value="2"/>
</dbReference>
<dbReference type="InterPro" id="IPR017900">
    <property type="entry name" value="4Fe4S_Fe_S_CS"/>
</dbReference>
<dbReference type="GO" id="GO:0046872">
    <property type="term" value="F:metal ion binding"/>
    <property type="evidence" value="ECO:0007669"/>
    <property type="project" value="UniProtKB-KW"/>
</dbReference>
<keyword evidence="6" id="KW-0411">Iron-sulfur</keyword>
<dbReference type="Proteomes" id="UP000516360">
    <property type="component" value="Chromosome"/>
</dbReference>
<dbReference type="Pfam" id="PF00037">
    <property type="entry name" value="Fer4"/>
    <property type="match status" value="1"/>
</dbReference>
<evidence type="ECO:0000256" key="2">
    <source>
        <dbReference type="ARBA" id="ARBA00022485"/>
    </source>
</evidence>
<keyword evidence="7" id="KW-1133">Transmembrane helix</keyword>
<dbReference type="GO" id="GO:0005886">
    <property type="term" value="C:plasma membrane"/>
    <property type="evidence" value="ECO:0007669"/>
    <property type="project" value="TreeGrafter"/>
</dbReference>
<dbReference type="EMBL" id="AP022873">
    <property type="protein sequence ID" value="BCB95161.1"/>
    <property type="molecule type" value="Genomic_DNA"/>
</dbReference>
<dbReference type="RefSeq" id="WP_203472675.1">
    <property type="nucleotide sequence ID" value="NZ_AP022873.1"/>
</dbReference>
<dbReference type="CDD" id="cd16373">
    <property type="entry name" value="DMSOR_beta_like"/>
    <property type="match status" value="1"/>
</dbReference>
<evidence type="ECO:0000313" key="10">
    <source>
        <dbReference type="Proteomes" id="UP000516360"/>
    </source>
</evidence>
<feature type="transmembrane region" description="Helical" evidence="7">
    <location>
        <begin position="60"/>
        <end position="90"/>
    </location>
</feature>
<dbReference type="PROSITE" id="PS00198">
    <property type="entry name" value="4FE4S_FER_1"/>
    <property type="match status" value="2"/>
</dbReference>
<evidence type="ECO:0000259" key="8">
    <source>
        <dbReference type="PROSITE" id="PS51379"/>
    </source>
</evidence>
<evidence type="ECO:0000256" key="7">
    <source>
        <dbReference type="SAM" id="Phobius"/>
    </source>
</evidence>
<name>A0A7G1GZ73_9BACT</name>